<dbReference type="Pfam" id="PF04002">
    <property type="entry name" value="RadC"/>
    <property type="match status" value="1"/>
</dbReference>
<organism evidence="7 8">
    <name type="scientific">Caviibacterium pharyngocola</name>
    <dbReference type="NCBI Taxonomy" id="28159"/>
    <lineage>
        <taxon>Bacteria</taxon>
        <taxon>Pseudomonadati</taxon>
        <taxon>Pseudomonadota</taxon>
        <taxon>Gammaproteobacteria</taxon>
        <taxon>Pasteurellales</taxon>
        <taxon>Pasteurellaceae</taxon>
        <taxon>Caviibacterium</taxon>
    </lineage>
</organism>
<sequence>MNTQHNQSTWQEKLQKATALLEEILRENPVVYRSNKEIIFNTSDSAIKFCSAKIGFSEREEFLVIFLDNKHCLIKAEIMFQGSINTTSVYPREIIKRGLQLNAAAAILSHNHPSGDVTPSQSDQLITQKIKQACELVDIRIIDHIVVAPNDHYSFLEQSDM</sequence>
<accession>A0A2M8RV46</accession>
<dbReference type="GO" id="GO:0006508">
    <property type="term" value="P:proteolysis"/>
    <property type="evidence" value="ECO:0007669"/>
    <property type="project" value="UniProtKB-KW"/>
</dbReference>
<reference evidence="7 8" key="1">
    <citation type="submission" date="2017-11" db="EMBL/GenBank/DDBJ databases">
        <title>Reclassification of Bisgaard taxon 5 as Caviibacterium pharyngocola gen. nov., sp. nov.</title>
        <authorList>
            <person name="Christensen H."/>
        </authorList>
    </citation>
    <scope>NUCLEOTIDE SEQUENCE [LARGE SCALE GENOMIC DNA]</scope>
    <source>
        <strain evidence="7 8">7_3</strain>
    </source>
</reference>
<keyword evidence="8" id="KW-1185">Reference proteome</keyword>
<dbReference type="EMBL" id="PHGZ01000014">
    <property type="protein sequence ID" value="PJG82768.1"/>
    <property type="molecule type" value="Genomic_DNA"/>
</dbReference>
<comment type="caution">
    <text evidence="7">The sequence shown here is derived from an EMBL/GenBank/DDBJ whole genome shotgun (WGS) entry which is preliminary data.</text>
</comment>
<evidence type="ECO:0000259" key="6">
    <source>
        <dbReference type="PROSITE" id="PS50249"/>
    </source>
</evidence>
<dbReference type="RefSeq" id="WP_100296867.1">
    <property type="nucleotide sequence ID" value="NZ_PHGZ01000014.1"/>
</dbReference>
<keyword evidence="2" id="KW-0479">Metal-binding</keyword>
<name>A0A2M8RV46_9PAST</name>
<dbReference type="InterPro" id="IPR001405">
    <property type="entry name" value="UPF0758"/>
</dbReference>
<gene>
    <name evidence="7" type="ORF">CVP04_07335</name>
</gene>
<evidence type="ECO:0000256" key="3">
    <source>
        <dbReference type="ARBA" id="ARBA00022801"/>
    </source>
</evidence>
<evidence type="ECO:0000256" key="5">
    <source>
        <dbReference type="ARBA" id="ARBA00023049"/>
    </source>
</evidence>
<dbReference type="CDD" id="cd08071">
    <property type="entry name" value="MPN_DUF2466"/>
    <property type="match status" value="1"/>
</dbReference>
<dbReference type="PANTHER" id="PTHR30471">
    <property type="entry name" value="DNA REPAIR PROTEIN RADC"/>
    <property type="match status" value="1"/>
</dbReference>
<dbReference type="PANTHER" id="PTHR30471:SF3">
    <property type="entry name" value="UPF0758 PROTEIN YEES-RELATED"/>
    <property type="match status" value="1"/>
</dbReference>
<dbReference type="InterPro" id="IPR025657">
    <property type="entry name" value="RadC_JAB"/>
</dbReference>
<feature type="domain" description="MPN" evidence="6">
    <location>
        <begin position="39"/>
        <end position="161"/>
    </location>
</feature>
<keyword evidence="4" id="KW-0862">Zinc</keyword>
<protein>
    <recommendedName>
        <fullName evidence="6">MPN domain-containing protein</fullName>
    </recommendedName>
</protein>
<dbReference type="OrthoDB" id="9804482at2"/>
<keyword evidence="5" id="KW-0482">Metalloprotease</keyword>
<evidence type="ECO:0000256" key="4">
    <source>
        <dbReference type="ARBA" id="ARBA00022833"/>
    </source>
</evidence>
<proteinExistence type="predicted"/>
<evidence type="ECO:0000313" key="8">
    <source>
        <dbReference type="Proteomes" id="UP000230282"/>
    </source>
</evidence>
<dbReference type="PROSITE" id="PS01302">
    <property type="entry name" value="UPF0758"/>
    <property type="match status" value="1"/>
</dbReference>
<dbReference type="InterPro" id="IPR037518">
    <property type="entry name" value="MPN"/>
</dbReference>
<dbReference type="NCBIfam" id="TIGR00608">
    <property type="entry name" value="radc"/>
    <property type="match status" value="1"/>
</dbReference>
<dbReference type="GO" id="GO:0008237">
    <property type="term" value="F:metallopeptidase activity"/>
    <property type="evidence" value="ECO:0007669"/>
    <property type="project" value="UniProtKB-KW"/>
</dbReference>
<dbReference type="Gene3D" id="3.40.140.10">
    <property type="entry name" value="Cytidine Deaminase, domain 2"/>
    <property type="match status" value="1"/>
</dbReference>
<keyword evidence="3" id="KW-0378">Hydrolase</keyword>
<keyword evidence="1" id="KW-0645">Protease</keyword>
<dbReference type="PROSITE" id="PS50249">
    <property type="entry name" value="MPN"/>
    <property type="match status" value="1"/>
</dbReference>
<evidence type="ECO:0000256" key="1">
    <source>
        <dbReference type="ARBA" id="ARBA00022670"/>
    </source>
</evidence>
<dbReference type="Proteomes" id="UP000230282">
    <property type="component" value="Unassembled WGS sequence"/>
</dbReference>
<dbReference type="GO" id="GO:0046872">
    <property type="term" value="F:metal ion binding"/>
    <property type="evidence" value="ECO:0007669"/>
    <property type="project" value="UniProtKB-KW"/>
</dbReference>
<evidence type="ECO:0000256" key="2">
    <source>
        <dbReference type="ARBA" id="ARBA00022723"/>
    </source>
</evidence>
<evidence type="ECO:0000313" key="7">
    <source>
        <dbReference type="EMBL" id="PJG82768.1"/>
    </source>
</evidence>
<dbReference type="InterPro" id="IPR020891">
    <property type="entry name" value="UPF0758_CS"/>
</dbReference>
<dbReference type="AlphaFoldDB" id="A0A2M8RV46"/>